<reference evidence="2" key="1">
    <citation type="journal article" date="2015" name="Nature">
        <title>Complex archaea that bridge the gap between prokaryotes and eukaryotes.</title>
        <authorList>
            <person name="Spang A."/>
            <person name="Saw J.H."/>
            <person name="Jorgensen S.L."/>
            <person name="Zaremba-Niedzwiedzka K."/>
            <person name="Martijn J."/>
            <person name="Lind A.E."/>
            <person name="van Eijk R."/>
            <person name="Schleper C."/>
            <person name="Guy L."/>
            <person name="Ettema T.J."/>
        </authorList>
    </citation>
    <scope>NUCLEOTIDE SEQUENCE</scope>
</reference>
<sequence length="361" mass="42276">MALEGIIIIILVNFGIYWRTLRYGFVSDDIEPSKRKKDNTKYWLKGQDIKTEPHTVKNWWHRMWLQTIGAVYFKKQEGHFITMCLHTINCLLIFLVFGKNYTTLIAALLFSINPVNTQGGSIWLSGKIYSFSTMLGLLMFSCPILAPGFFYLMKFFSINAIAIPLLFLTTPYWYLAFMTPFGIYMYRKILKQKRKVGTNSEMRKIAPHKIIPYLKSFGYYFFLCLAPWRIALYHSFLWGLGVHTVYDSHHYKLNKDFWYGLFCFLGVVYGIVATWGSLTSFGLLWFIINITMWCNIVTYQQQISERCCYTANIGLMIALASLVSGHPMIIAIIFTHYLTRLHNIIPMYQNEFWHTHYSIHG</sequence>
<gene>
    <name evidence="2" type="ORF">LCGC14_2491200</name>
</gene>
<feature type="transmembrane region" description="Helical" evidence="1">
    <location>
        <begin position="131"/>
        <end position="152"/>
    </location>
</feature>
<feature type="transmembrane region" description="Helical" evidence="1">
    <location>
        <begin position="257"/>
        <end position="276"/>
    </location>
</feature>
<keyword evidence="1" id="KW-0812">Transmembrane</keyword>
<feature type="transmembrane region" description="Helical" evidence="1">
    <location>
        <begin position="217"/>
        <end position="237"/>
    </location>
</feature>
<comment type="caution">
    <text evidence="2">The sequence shown here is derived from an EMBL/GenBank/DDBJ whole genome shotgun (WGS) entry which is preliminary data.</text>
</comment>
<feature type="transmembrane region" description="Helical" evidence="1">
    <location>
        <begin position="6"/>
        <end position="25"/>
    </location>
</feature>
<protein>
    <submittedName>
        <fullName evidence="2">Uncharacterized protein</fullName>
    </submittedName>
</protein>
<keyword evidence="1" id="KW-1133">Transmembrane helix</keyword>
<accession>A0A0F9B5D3</accession>
<feature type="transmembrane region" description="Helical" evidence="1">
    <location>
        <begin position="158"/>
        <end position="186"/>
    </location>
</feature>
<keyword evidence="1" id="KW-0472">Membrane</keyword>
<feature type="transmembrane region" description="Helical" evidence="1">
    <location>
        <begin position="283"/>
        <end position="301"/>
    </location>
</feature>
<name>A0A0F9B5D3_9ZZZZ</name>
<proteinExistence type="predicted"/>
<evidence type="ECO:0000256" key="1">
    <source>
        <dbReference type="SAM" id="Phobius"/>
    </source>
</evidence>
<dbReference type="AlphaFoldDB" id="A0A0F9B5D3"/>
<organism evidence="2">
    <name type="scientific">marine sediment metagenome</name>
    <dbReference type="NCBI Taxonomy" id="412755"/>
    <lineage>
        <taxon>unclassified sequences</taxon>
        <taxon>metagenomes</taxon>
        <taxon>ecological metagenomes</taxon>
    </lineage>
</organism>
<feature type="non-terminal residue" evidence="2">
    <location>
        <position position="361"/>
    </location>
</feature>
<dbReference type="EMBL" id="LAZR01039491">
    <property type="protein sequence ID" value="KKL16875.1"/>
    <property type="molecule type" value="Genomic_DNA"/>
</dbReference>
<evidence type="ECO:0000313" key="2">
    <source>
        <dbReference type="EMBL" id="KKL16875.1"/>
    </source>
</evidence>
<feature type="transmembrane region" description="Helical" evidence="1">
    <location>
        <begin position="313"/>
        <end position="338"/>
    </location>
</feature>